<dbReference type="GO" id="GO:0042601">
    <property type="term" value="C:endospore-forming forespore"/>
    <property type="evidence" value="ECO:0007669"/>
    <property type="project" value="TreeGrafter"/>
</dbReference>
<reference evidence="5 6" key="2">
    <citation type="submission" date="2019-04" db="EMBL/GenBank/DDBJ databases">
        <title>Genome sequencing of Clostridium botulinum Groups I-IV and Clostridium butyricum.</title>
        <authorList>
            <person name="Brunt J."/>
            <person name="Van Vliet A.H.M."/>
            <person name="Stringer S.C."/>
            <person name="Carter A.T."/>
            <person name="Peck M.W."/>
        </authorList>
    </citation>
    <scope>NUCLEOTIDE SEQUENCE [LARGE SCALE GENOMIC DNA]</scope>
    <source>
        <strain evidence="2 6">1605</strain>
        <strain evidence="3 5">CB-K-33E</strain>
    </source>
</reference>
<dbReference type="GO" id="GO:0003913">
    <property type="term" value="F:DNA photolyase activity"/>
    <property type="evidence" value="ECO:0007669"/>
    <property type="project" value="InterPro"/>
</dbReference>
<dbReference type="InterPro" id="IPR049539">
    <property type="entry name" value="SPL"/>
</dbReference>
<organism evidence="1 4">
    <name type="scientific">Clostridium botulinum</name>
    <dbReference type="NCBI Taxonomy" id="1491"/>
    <lineage>
        <taxon>Bacteria</taxon>
        <taxon>Bacillati</taxon>
        <taxon>Bacillota</taxon>
        <taxon>Clostridia</taxon>
        <taxon>Eubacteriales</taxon>
        <taxon>Clostridiaceae</taxon>
        <taxon>Clostridium</taxon>
    </lineage>
</organism>
<dbReference type="CDD" id="cd01335">
    <property type="entry name" value="Radical_SAM"/>
    <property type="match status" value="1"/>
</dbReference>
<dbReference type="Gene3D" id="3.40.50.12110">
    <property type="match status" value="1"/>
</dbReference>
<dbReference type="RefSeq" id="WP_012450783.1">
    <property type="nucleotide sequence ID" value="NZ_CP010520.1"/>
</dbReference>
<gene>
    <name evidence="1" type="primary">splB</name>
    <name evidence="1" type="ORF">EXM65_13165</name>
    <name evidence="2" type="ORF">FC774_14595</name>
    <name evidence="3" type="ORF">FDB51_13990</name>
</gene>
<dbReference type="EMBL" id="SWOV01000050">
    <property type="protein sequence ID" value="NFF89080.1"/>
    <property type="molecule type" value="Genomic_DNA"/>
</dbReference>
<dbReference type="GO" id="GO:1904047">
    <property type="term" value="F:S-adenosyl-L-methionine binding"/>
    <property type="evidence" value="ECO:0007669"/>
    <property type="project" value="InterPro"/>
</dbReference>
<evidence type="ECO:0000313" key="4">
    <source>
        <dbReference type="Proteomes" id="UP000472355"/>
    </source>
</evidence>
<dbReference type="Proteomes" id="UP000476820">
    <property type="component" value="Unassembled WGS sequence"/>
</dbReference>
<dbReference type="SFLD" id="SFLDF00412">
    <property type="entry name" value="spore_photoproduct_lyase_2"/>
    <property type="match status" value="1"/>
</dbReference>
<dbReference type="Proteomes" id="UP000473681">
    <property type="component" value="Unassembled WGS sequence"/>
</dbReference>
<dbReference type="InterPro" id="IPR034559">
    <property type="entry name" value="SPL_Clostridia"/>
</dbReference>
<comment type="caution">
    <text evidence="1">The sequence shown here is derived from an EMBL/GenBank/DDBJ whole genome shotgun (WGS) entry which is preliminary data.</text>
</comment>
<accession>A0A0C2NR70</accession>
<dbReference type="EMBL" id="SWVK01000020">
    <property type="protein sequence ID" value="NFN36204.1"/>
    <property type="molecule type" value="Genomic_DNA"/>
</dbReference>
<proteinExistence type="predicted"/>
<evidence type="ECO:0000313" key="6">
    <source>
        <dbReference type="Proteomes" id="UP000476820"/>
    </source>
</evidence>
<protein>
    <submittedName>
        <fullName evidence="1">Spore photoproduct lyase</fullName>
        <ecNumber evidence="1">4.1.99.14</ecNumber>
    </submittedName>
</protein>
<dbReference type="NCBIfam" id="TIGR04070">
    <property type="entry name" value="photo_TT_lyase"/>
    <property type="match status" value="1"/>
</dbReference>
<dbReference type="SFLD" id="SFLDG01079">
    <property type="entry name" value="spore_photoproduct_lyase_like"/>
    <property type="match status" value="1"/>
</dbReference>
<evidence type="ECO:0000313" key="2">
    <source>
        <dbReference type="EMBL" id="NFF89080.1"/>
    </source>
</evidence>
<sequence>MFIPKRILFEKGSLDYEMGQSIYNTFKDNKNVEVINISGNRVKQHIPGDDTYSYYREGKNTLVVGIKKSFKFQSCKPSAHYQLPLLSGCTGHCEYCYLNTNLSTKPFVKVNVNIDDILNQAKKHIVERSPEITIFEGAATSDPIPVEPYTHSLEKAIEFFANEEKGKFRFVTKYNDVDTLLNIDHKGKTEIRFTLNTNKVINDFENRTSSYDLRLEACEKVAKAQYPIGFIIAPVFLYENWKEDYNELLIKLHDKMPKDLKYPLSFEVITHRYTTRAKNVINEVFPDNTLPMNDEERKYKYGQFGYGKYVYTKEQLEEVKSFFTIKINELFENSVIKYII</sequence>
<dbReference type="InterPro" id="IPR023897">
    <property type="entry name" value="SPL_firmicutes"/>
</dbReference>
<evidence type="ECO:0000313" key="1">
    <source>
        <dbReference type="EMBL" id="NFA43500.1"/>
    </source>
</evidence>
<dbReference type="GO" id="GO:0051539">
    <property type="term" value="F:4 iron, 4 sulfur cluster binding"/>
    <property type="evidence" value="ECO:0007669"/>
    <property type="project" value="TreeGrafter"/>
</dbReference>
<reference evidence="1 4" key="1">
    <citation type="submission" date="2019-02" db="EMBL/GenBank/DDBJ databases">
        <title>Genome sequencing of Clostridium botulinum clinical isolates.</title>
        <authorList>
            <person name="Brunt J."/>
            <person name="Van Vliet A.H.M."/>
            <person name="Stringer S.C."/>
            <person name="Grant K.A."/>
            <person name="Carter A.C."/>
            <person name="Peck M.W."/>
        </authorList>
    </citation>
    <scope>NUCLEOTIDE SEQUENCE [LARGE SCALE GENOMIC DNA]</scope>
    <source>
        <strain evidence="1 4">H113700579</strain>
    </source>
</reference>
<dbReference type="SFLD" id="SFLDS00029">
    <property type="entry name" value="Radical_SAM"/>
    <property type="match status" value="1"/>
</dbReference>
<name>A0A0C2NR70_CLOBO</name>
<dbReference type="OrthoDB" id="9787095at2"/>
<evidence type="ECO:0000313" key="5">
    <source>
        <dbReference type="Proteomes" id="UP000473681"/>
    </source>
</evidence>
<dbReference type="Pfam" id="PF20903">
    <property type="entry name" value="SPL"/>
    <property type="match status" value="1"/>
</dbReference>
<dbReference type="SUPFAM" id="SSF102114">
    <property type="entry name" value="Radical SAM enzymes"/>
    <property type="match status" value="1"/>
</dbReference>
<keyword evidence="1" id="KW-0456">Lyase</keyword>
<dbReference type="AlphaFoldDB" id="A0A0C2NR70"/>
<dbReference type="PANTHER" id="PTHR37822">
    <property type="entry name" value="SPORE PHOTOPRODUCT LYASE-RELATED"/>
    <property type="match status" value="1"/>
</dbReference>
<dbReference type="Proteomes" id="UP000472355">
    <property type="component" value="Unassembled WGS sequence"/>
</dbReference>
<dbReference type="InterPro" id="IPR007197">
    <property type="entry name" value="rSAM"/>
</dbReference>
<dbReference type="InterPro" id="IPR058240">
    <property type="entry name" value="rSAM_sf"/>
</dbReference>
<dbReference type="Gene3D" id="3.80.30.30">
    <property type="match status" value="1"/>
</dbReference>
<dbReference type="PANTHER" id="PTHR37822:SF2">
    <property type="entry name" value="SPORE PHOTOPRODUCT LYASE"/>
    <property type="match status" value="1"/>
</dbReference>
<evidence type="ECO:0000313" key="3">
    <source>
        <dbReference type="EMBL" id="NFN36204.1"/>
    </source>
</evidence>
<dbReference type="EC" id="4.1.99.14" evidence="1"/>
<dbReference type="EMBL" id="SGKU01000040">
    <property type="protein sequence ID" value="NFA43500.1"/>
    <property type="molecule type" value="Genomic_DNA"/>
</dbReference>